<name>A0A9J6EVN2_RHIMP</name>
<organism evidence="2 3">
    <name type="scientific">Rhipicephalus microplus</name>
    <name type="common">Cattle tick</name>
    <name type="synonym">Boophilus microplus</name>
    <dbReference type="NCBI Taxonomy" id="6941"/>
    <lineage>
        <taxon>Eukaryota</taxon>
        <taxon>Metazoa</taxon>
        <taxon>Ecdysozoa</taxon>
        <taxon>Arthropoda</taxon>
        <taxon>Chelicerata</taxon>
        <taxon>Arachnida</taxon>
        <taxon>Acari</taxon>
        <taxon>Parasitiformes</taxon>
        <taxon>Ixodida</taxon>
        <taxon>Ixodoidea</taxon>
        <taxon>Ixodidae</taxon>
        <taxon>Rhipicephalinae</taxon>
        <taxon>Rhipicephalus</taxon>
        <taxon>Boophilus</taxon>
    </lineage>
</organism>
<comment type="caution">
    <text evidence="2">The sequence shown here is derived from an EMBL/GenBank/DDBJ whole genome shotgun (WGS) entry which is preliminary data.</text>
</comment>
<dbReference type="VEuPathDB" id="VectorBase:LOC119173470"/>
<dbReference type="EMBL" id="JABSTU010000001">
    <property type="protein sequence ID" value="KAH8038284.1"/>
    <property type="molecule type" value="Genomic_DNA"/>
</dbReference>
<evidence type="ECO:0000256" key="1">
    <source>
        <dbReference type="SAM" id="MobiDB-lite"/>
    </source>
</evidence>
<protein>
    <submittedName>
        <fullName evidence="2">Uncharacterized protein</fullName>
    </submittedName>
</protein>
<reference evidence="2" key="2">
    <citation type="submission" date="2021-09" db="EMBL/GenBank/DDBJ databases">
        <authorList>
            <person name="Jia N."/>
            <person name="Wang J."/>
            <person name="Shi W."/>
            <person name="Du L."/>
            <person name="Sun Y."/>
            <person name="Zhan W."/>
            <person name="Jiang J."/>
            <person name="Wang Q."/>
            <person name="Zhang B."/>
            <person name="Ji P."/>
            <person name="Sakyi L.B."/>
            <person name="Cui X."/>
            <person name="Yuan T."/>
            <person name="Jiang B."/>
            <person name="Yang W."/>
            <person name="Lam T.T.-Y."/>
            <person name="Chang Q."/>
            <person name="Ding S."/>
            <person name="Wang X."/>
            <person name="Zhu J."/>
            <person name="Ruan X."/>
            <person name="Zhao L."/>
            <person name="Wei J."/>
            <person name="Que T."/>
            <person name="Du C."/>
            <person name="Cheng J."/>
            <person name="Dai P."/>
            <person name="Han X."/>
            <person name="Huang E."/>
            <person name="Gao Y."/>
            <person name="Liu J."/>
            <person name="Shao H."/>
            <person name="Ye R."/>
            <person name="Li L."/>
            <person name="Wei W."/>
            <person name="Wang X."/>
            <person name="Wang C."/>
            <person name="Huo Q."/>
            <person name="Li W."/>
            <person name="Guo W."/>
            <person name="Chen H."/>
            <person name="Chen S."/>
            <person name="Zhou L."/>
            <person name="Zhou L."/>
            <person name="Ni X."/>
            <person name="Tian J."/>
            <person name="Zhou Y."/>
            <person name="Sheng Y."/>
            <person name="Liu T."/>
            <person name="Pan Y."/>
            <person name="Xia L."/>
            <person name="Li J."/>
            <person name="Zhao F."/>
            <person name="Cao W."/>
        </authorList>
    </citation>
    <scope>NUCLEOTIDE SEQUENCE</scope>
    <source>
        <strain evidence="2">Rmic-2018</strain>
        <tissue evidence="2">Larvae</tissue>
    </source>
</reference>
<accession>A0A9J6EVN2</accession>
<evidence type="ECO:0000313" key="3">
    <source>
        <dbReference type="Proteomes" id="UP000821866"/>
    </source>
</evidence>
<feature type="region of interest" description="Disordered" evidence="1">
    <location>
        <begin position="142"/>
        <end position="168"/>
    </location>
</feature>
<evidence type="ECO:0000313" key="2">
    <source>
        <dbReference type="EMBL" id="KAH8038284.1"/>
    </source>
</evidence>
<keyword evidence="3" id="KW-1185">Reference proteome</keyword>
<reference evidence="2" key="1">
    <citation type="journal article" date="2020" name="Cell">
        <title>Large-Scale Comparative Analyses of Tick Genomes Elucidate Their Genetic Diversity and Vector Capacities.</title>
        <authorList>
            <consortium name="Tick Genome and Microbiome Consortium (TIGMIC)"/>
            <person name="Jia N."/>
            <person name="Wang J."/>
            <person name="Shi W."/>
            <person name="Du L."/>
            <person name="Sun Y."/>
            <person name="Zhan W."/>
            <person name="Jiang J.F."/>
            <person name="Wang Q."/>
            <person name="Zhang B."/>
            <person name="Ji P."/>
            <person name="Bell-Sakyi L."/>
            <person name="Cui X.M."/>
            <person name="Yuan T.T."/>
            <person name="Jiang B.G."/>
            <person name="Yang W.F."/>
            <person name="Lam T.T."/>
            <person name="Chang Q.C."/>
            <person name="Ding S.J."/>
            <person name="Wang X.J."/>
            <person name="Zhu J.G."/>
            <person name="Ruan X.D."/>
            <person name="Zhao L."/>
            <person name="Wei J.T."/>
            <person name="Ye R.Z."/>
            <person name="Que T.C."/>
            <person name="Du C.H."/>
            <person name="Zhou Y.H."/>
            <person name="Cheng J.X."/>
            <person name="Dai P.F."/>
            <person name="Guo W.B."/>
            <person name="Han X.H."/>
            <person name="Huang E.J."/>
            <person name="Li L.F."/>
            <person name="Wei W."/>
            <person name="Gao Y.C."/>
            <person name="Liu J.Z."/>
            <person name="Shao H.Z."/>
            <person name="Wang X."/>
            <person name="Wang C.C."/>
            <person name="Yang T.C."/>
            <person name="Huo Q.B."/>
            <person name="Li W."/>
            <person name="Chen H.Y."/>
            <person name="Chen S.E."/>
            <person name="Zhou L.G."/>
            <person name="Ni X.B."/>
            <person name="Tian J.H."/>
            <person name="Sheng Y."/>
            <person name="Liu T."/>
            <person name="Pan Y.S."/>
            <person name="Xia L.Y."/>
            <person name="Li J."/>
            <person name="Zhao F."/>
            <person name="Cao W.C."/>
        </authorList>
    </citation>
    <scope>NUCLEOTIDE SEQUENCE</scope>
    <source>
        <strain evidence="2">Rmic-2018</strain>
    </source>
</reference>
<dbReference type="Proteomes" id="UP000821866">
    <property type="component" value="Chromosome 1"/>
</dbReference>
<proteinExistence type="predicted"/>
<dbReference type="AlphaFoldDB" id="A0A9J6EVN2"/>
<sequence>MKGCLCWGVERRPRLVLQMRDNSFRGSNDSLHGGASIWGIYDEKMQDAASTWHTIDGLCHDSERFSKYGHIVESCKYKCPDLTKRDRPYGLTCLEKVRPYCVYLCHMPEGHIKLGMEQDGTPCRFFRHEGVCQNGLCLLDKPRKERPAKGDGDKEGGPVTPKADESNE</sequence>
<gene>
    <name evidence="2" type="ORF">HPB51_000450</name>
</gene>